<name>A0A1F6BKY6_9BACT</name>
<dbReference type="GO" id="GO:0016788">
    <property type="term" value="F:hydrolase activity, acting on ester bonds"/>
    <property type="evidence" value="ECO:0007669"/>
    <property type="project" value="InterPro"/>
</dbReference>
<organism evidence="3 4">
    <name type="scientific">Candidatus Jorgensenbacteria bacterium GWA1_54_12</name>
    <dbReference type="NCBI Taxonomy" id="1798468"/>
    <lineage>
        <taxon>Bacteria</taxon>
        <taxon>Candidatus Joergenseniibacteriota</taxon>
    </lineage>
</organism>
<feature type="compositionally biased region" description="Gly residues" evidence="1">
    <location>
        <begin position="846"/>
        <end position="864"/>
    </location>
</feature>
<dbReference type="InterPro" id="IPR036415">
    <property type="entry name" value="Lamin_tail_dom_sf"/>
</dbReference>
<dbReference type="Gene3D" id="1.10.575.10">
    <property type="entry name" value="P1 Nuclease"/>
    <property type="match status" value="1"/>
</dbReference>
<evidence type="ECO:0000256" key="1">
    <source>
        <dbReference type="SAM" id="MobiDB-lite"/>
    </source>
</evidence>
<evidence type="ECO:0000313" key="3">
    <source>
        <dbReference type="EMBL" id="OGG37442.1"/>
    </source>
</evidence>
<dbReference type="Proteomes" id="UP000176273">
    <property type="component" value="Unassembled WGS sequence"/>
</dbReference>
<feature type="domain" description="LTD" evidence="2">
    <location>
        <begin position="876"/>
        <end position="1003"/>
    </location>
</feature>
<protein>
    <recommendedName>
        <fullName evidence="2">LTD domain-containing protein</fullName>
    </recommendedName>
</protein>
<feature type="domain" description="LTD" evidence="2">
    <location>
        <begin position="688"/>
        <end position="825"/>
    </location>
</feature>
<reference evidence="3 4" key="1">
    <citation type="journal article" date="2016" name="Nat. Commun.">
        <title>Thousands of microbial genomes shed light on interconnected biogeochemical processes in an aquifer system.</title>
        <authorList>
            <person name="Anantharaman K."/>
            <person name="Brown C.T."/>
            <person name="Hug L.A."/>
            <person name="Sharon I."/>
            <person name="Castelle C.J."/>
            <person name="Probst A.J."/>
            <person name="Thomas B.C."/>
            <person name="Singh A."/>
            <person name="Wilkins M.J."/>
            <person name="Karaoz U."/>
            <person name="Brodie E.L."/>
            <person name="Williams K.H."/>
            <person name="Hubbard S.S."/>
            <person name="Banfield J.F."/>
        </authorList>
    </citation>
    <scope>NUCLEOTIDE SEQUENCE [LARGE SCALE GENOMIC DNA]</scope>
</reference>
<dbReference type="EMBL" id="MFKH01000011">
    <property type="protein sequence ID" value="OGG37442.1"/>
    <property type="molecule type" value="Genomic_DNA"/>
</dbReference>
<dbReference type="InterPro" id="IPR001322">
    <property type="entry name" value="Lamin_tail_dom"/>
</dbReference>
<comment type="caution">
    <text evidence="3">The sequence shown here is derived from an EMBL/GenBank/DDBJ whole genome shotgun (WGS) entry which is preliminary data.</text>
</comment>
<dbReference type="InterPro" id="IPR008947">
    <property type="entry name" value="PLipase_C/P1_nuclease_dom_sf"/>
</dbReference>
<gene>
    <name evidence="3" type="ORF">A2110_02240</name>
</gene>
<dbReference type="PROSITE" id="PS51841">
    <property type="entry name" value="LTD"/>
    <property type="match status" value="2"/>
</dbReference>
<accession>A0A1F6BKY6</accession>
<feature type="region of interest" description="Disordered" evidence="1">
    <location>
        <begin position="822"/>
        <end position="883"/>
    </location>
</feature>
<sequence length="1608" mass="173757">MENRGHLLVCLLFAGIFLSLFVPFRVLAYSFTTHAFLTDVAVDFYNASFPDRAIPDALKDFLADGAMHEESPPRLLNHFYDPMYGRGLVSAYINGYSSKEWAVSAAKQNEPRWKAVAAVTSILSAALKKNIEELTLETDFTWGRAKYFYLTGDVGKAMYLLGHVLHLVQDASVPAATRNDGASLVRPDPYELWTWRFTRLTPDKELATRLGGKQPIILNGLGAYFDGLATYSNNNFYSENTAGLQSGYEMPFSYVRKKEEDIWFRLIRDSEFGTYRLAQEEVSDDVGYVGLGSFSTYDDNHLIAQDYWRILSTKSVQYAAGVIDLFFREAEAERGKALEDTETGGQTLIGRIFAFLKDANRVLSLGVGEKKEQTVVLLDRAADGGGLSVSETNNEADEVEACAFATSASPSRAGLIINEVAWMGSAENYRDEWIELKNILGTPLWVGGYTLIDEGEQIRTALPDATLRPGEILLLRRGVDYEGVLGNENEGLRLFDSVCRLADEVVTKPDWPAGSNETKQTMERAAGFAWQTSIIPGGTPGAVNSAGVTIIEPAVSMSVTTMRRADTVYERGKGFTPGGSATLHFGLPDGNEATVLVYVGSNGTFEKIYVMPINAAFGDYLYYAVDEATGKKSNAVRYRVIEDKPSVNRSSDNIAVSSSLIAVPEAVPLVEDISYTTEVTREKCVYDGGGTPSRNSVIISEVAWMGTLASAQDEWIELKNISGAPFNLAGCELIDEEEQIHVVFGSLTIPAGGYVLLERTDDTSVPSVPADVIYTGSLGNTEEGLRIFSNQCALLDEVVANPAWPGGDSNTRKTMERMGSMEWQTSTAPGGTPRAANSYGVVTSSGGSGGSGGTGGNQTSGNGGTSTSTPPEPEPEPVPTTSTSTRVMISEVMPGAGTGLSDVEWVELYNPSDVTVGIGGWSLRRRMSAGATSSQPLVITLPTSTIPARGFYLIGSPEYALPSSMTTFPSALYSTSYRLAYDDDVVMLVNGENEIVDEVSYESVSPGESVERYAHEASSCYAPTGGYAFKGNGCPDPTLYAQNSPVPQSTTSMREPRAAPAGITPPSFVYDPATLSITGSWSPYIDAEGEGTGVIYSVTEGTSGETWYHSTSLSFSHDVREVGRAYTLSCRALDRDGLSSALSTSTLVAQSFFDELYVYPDTRLGGTAYLFDAYYSAYPFIPGVYNSWKAVIFSLNAPPVTQDIITTSGNWETDDADGTLRITYKQCNDSYGSRRTLILPDAVGRCSVTGGGLQPEGMSLSCLEDNHFIVETTSSTSVLSLGTSDYVAASFYSFQSGSGEQQLKFVAADGRRYYVRNSPPGQEAPTIAAPSVLFDSAGSRVVVSWVQATDADTLDNTLTYEINFSPEIGWENVGTTLAYERIVSPGNNFIIGLRAVDDFGNRSTPVMAAWEYPPATFFLTQTVEDGWSGNWGYTQTDLSHRQVASFQSVTPSNNFSFNRAVVKVKCATVMYGGTSVLRLSVYDADPAGNPDFTSFLGDAVLDAVENSSVVREITFLFQEPVSVSSGEIYWLVLDAAGATSASALYDNRWVHAIMRGGPAYADGRAGRGYSRGLNGSCADTTCSFDGDYRTPAGDSLGPSDWYFKLGLE</sequence>
<dbReference type="STRING" id="1798468.A2110_02240"/>
<proteinExistence type="predicted"/>
<evidence type="ECO:0000313" key="4">
    <source>
        <dbReference type="Proteomes" id="UP000176273"/>
    </source>
</evidence>
<dbReference type="Gene3D" id="2.60.40.1260">
    <property type="entry name" value="Lamin Tail domain"/>
    <property type="match status" value="1"/>
</dbReference>
<evidence type="ECO:0000259" key="2">
    <source>
        <dbReference type="PROSITE" id="PS51841"/>
    </source>
</evidence>
<dbReference type="SUPFAM" id="SSF74853">
    <property type="entry name" value="Lamin A/C globular tail domain"/>
    <property type="match status" value="2"/>
</dbReference>
<dbReference type="SUPFAM" id="SSF48537">
    <property type="entry name" value="Phospholipase C/P1 nuclease"/>
    <property type="match status" value="1"/>
</dbReference>
<dbReference type="Pfam" id="PF00932">
    <property type="entry name" value="LTD"/>
    <property type="match status" value="2"/>
</dbReference>